<feature type="topological domain" description="Cytoplasmic" evidence="4">
    <location>
        <begin position="22"/>
        <end position="394"/>
    </location>
</feature>
<accession>A0A3S0JZY5</accession>
<evidence type="ECO:0000256" key="4">
    <source>
        <dbReference type="HAMAP-Rule" id="MF_00994"/>
    </source>
</evidence>
<protein>
    <recommendedName>
        <fullName evidence="4">Lipopolysaccharide assembly protein B</fullName>
    </recommendedName>
</protein>
<dbReference type="Pfam" id="PF13176">
    <property type="entry name" value="TPR_7"/>
    <property type="match status" value="1"/>
</dbReference>
<organism evidence="6 7">
    <name type="scientific">Halomonas nitroreducens</name>
    <dbReference type="NCBI Taxonomy" id="447425"/>
    <lineage>
        <taxon>Bacteria</taxon>
        <taxon>Pseudomonadati</taxon>
        <taxon>Pseudomonadota</taxon>
        <taxon>Gammaproteobacteria</taxon>
        <taxon>Oceanospirillales</taxon>
        <taxon>Halomonadaceae</taxon>
        <taxon>Halomonas</taxon>
    </lineage>
</organism>
<keyword evidence="7" id="KW-1185">Reference proteome</keyword>
<dbReference type="EMBL" id="RXNS01000002">
    <property type="protein sequence ID" value="RTR06514.1"/>
    <property type="molecule type" value="Genomic_DNA"/>
</dbReference>
<dbReference type="PANTHER" id="PTHR45586">
    <property type="entry name" value="TPR REPEAT-CONTAINING PROTEIN PA4667"/>
    <property type="match status" value="1"/>
</dbReference>
<keyword evidence="3 4" id="KW-0802">TPR repeat</keyword>
<evidence type="ECO:0000259" key="5">
    <source>
        <dbReference type="Pfam" id="PF18073"/>
    </source>
</evidence>
<keyword evidence="1 4" id="KW-0479">Metal-binding</keyword>
<feature type="binding site" evidence="4">
    <location>
        <position position="379"/>
    </location>
    <ligand>
        <name>Fe cation</name>
        <dbReference type="ChEBI" id="CHEBI:24875"/>
    </ligand>
</feature>
<sequence>MRDALLLALLLAAVAIGWWLGRRERRSPGTPATSPGLARDYFVGLNYLLNDQQDRAIETFVGALEVNSDTIETHIALGNLFRSRGEADRAVKIHQNLLARPTLTGDQGERVQLELSRDFLHLGLLDRAERLLQGLVKDGQDDELRLSARRLLVDLLEREGEWQAALDVALPNLVRQHDDIRRAAAHWLCELADQERRSASPVLARRHLKQALTTDARCVRANLLLAEMALDTGQYRQSIRLLKRIPDQDKTFIPSMLEPLSRAYRLLDDEAGLIQYLEELLETTPYTSVIILLAETLRRHDGDARAAHELVARQLNREPSLGAVDYLIRLYLRDAPGGDDERIELLQRHTQTLLKSLPRHRCRRCGFSGEHLHWRCPRCRSWGTTKPITGIEGE</sequence>
<dbReference type="PANTHER" id="PTHR45586:SF1">
    <property type="entry name" value="LIPOPOLYSACCHARIDE ASSEMBLY PROTEIN B"/>
    <property type="match status" value="1"/>
</dbReference>
<keyword evidence="4" id="KW-1133">Transmembrane helix</keyword>
<feature type="binding site" evidence="4">
    <location>
        <position position="376"/>
    </location>
    <ligand>
        <name>Fe cation</name>
        <dbReference type="ChEBI" id="CHEBI:24875"/>
    </ligand>
</feature>
<reference evidence="6 7" key="1">
    <citation type="submission" date="2018-12" db="EMBL/GenBank/DDBJ databases">
        <authorList>
            <person name="Yu L."/>
        </authorList>
    </citation>
    <scope>NUCLEOTIDE SEQUENCE [LARGE SCALE GENOMIC DNA]</scope>
    <source>
        <strain evidence="6 7">11S</strain>
    </source>
</reference>
<dbReference type="GO" id="GO:0046890">
    <property type="term" value="P:regulation of lipid biosynthetic process"/>
    <property type="evidence" value="ECO:0007669"/>
    <property type="project" value="UniProtKB-UniRule"/>
</dbReference>
<dbReference type="AlphaFoldDB" id="A0A3S0JZY5"/>
<comment type="subcellular location">
    <subcellularLocation>
        <location evidence="4">Cell inner membrane</location>
        <topology evidence="4">Single-pass membrane protein</topology>
        <orientation evidence="4">Cytoplasmic side</orientation>
    </subcellularLocation>
</comment>
<dbReference type="GO" id="GO:0009898">
    <property type="term" value="C:cytoplasmic side of plasma membrane"/>
    <property type="evidence" value="ECO:0007669"/>
    <property type="project" value="UniProtKB-UniRule"/>
</dbReference>
<dbReference type="HAMAP" id="MF_00994">
    <property type="entry name" value="LPS_assembly_LapB"/>
    <property type="match status" value="1"/>
</dbReference>
<dbReference type="Proteomes" id="UP000267400">
    <property type="component" value="Unassembled WGS sequence"/>
</dbReference>
<dbReference type="InterPro" id="IPR030865">
    <property type="entry name" value="LapB"/>
</dbReference>
<name>A0A3S0JZY5_9GAMM</name>
<dbReference type="InterPro" id="IPR041166">
    <property type="entry name" value="Rubredoxin_2"/>
</dbReference>
<dbReference type="SUPFAM" id="SSF48452">
    <property type="entry name" value="TPR-like"/>
    <property type="match status" value="1"/>
</dbReference>
<feature type="binding site" evidence="4">
    <location>
        <position position="362"/>
    </location>
    <ligand>
        <name>Fe cation</name>
        <dbReference type="ChEBI" id="CHEBI:24875"/>
    </ligand>
</feature>
<dbReference type="InterPro" id="IPR011990">
    <property type="entry name" value="TPR-like_helical_dom_sf"/>
</dbReference>
<dbReference type="GO" id="GO:0008653">
    <property type="term" value="P:lipopolysaccharide metabolic process"/>
    <property type="evidence" value="ECO:0007669"/>
    <property type="project" value="InterPro"/>
</dbReference>
<keyword evidence="4" id="KW-1003">Cell membrane</keyword>
<dbReference type="InterPro" id="IPR016024">
    <property type="entry name" value="ARM-type_fold"/>
</dbReference>
<evidence type="ECO:0000256" key="3">
    <source>
        <dbReference type="ARBA" id="ARBA00022803"/>
    </source>
</evidence>
<comment type="similarity">
    <text evidence="4">Belongs to the LapB family.</text>
</comment>
<keyword evidence="4" id="KW-0997">Cell inner membrane</keyword>
<dbReference type="RefSeq" id="WP_126481007.1">
    <property type="nucleotide sequence ID" value="NZ_RXNS01000002.1"/>
</dbReference>
<evidence type="ECO:0000256" key="2">
    <source>
        <dbReference type="ARBA" id="ARBA00022737"/>
    </source>
</evidence>
<dbReference type="InterPro" id="IPR019734">
    <property type="entry name" value="TPR_rpt"/>
</dbReference>
<evidence type="ECO:0000313" key="7">
    <source>
        <dbReference type="Proteomes" id="UP000267400"/>
    </source>
</evidence>
<dbReference type="SUPFAM" id="SSF48371">
    <property type="entry name" value="ARM repeat"/>
    <property type="match status" value="1"/>
</dbReference>
<keyword evidence="4" id="KW-0472">Membrane</keyword>
<keyword evidence="2 4" id="KW-0677">Repeat</keyword>
<keyword evidence="4" id="KW-0812">Transmembrane</keyword>
<dbReference type="NCBIfam" id="NF008757">
    <property type="entry name" value="PRK11788.1-5"/>
    <property type="match status" value="1"/>
</dbReference>
<dbReference type="Pfam" id="PF18073">
    <property type="entry name" value="Zn_ribbon_LapB"/>
    <property type="match status" value="1"/>
</dbReference>
<dbReference type="Pfam" id="PF14559">
    <property type="entry name" value="TPR_19"/>
    <property type="match status" value="1"/>
</dbReference>
<dbReference type="GO" id="GO:0005506">
    <property type="term" value="F:iron ion binding"/>
    <property type="evidence" value="ECO:0007669"/>
    <property type="project" value="UniProtKB-UniRule"/>
</dbReference>
<gene>
    <name evidence="4 6" type="primary">lapB</name>
    <name evidence="6" type="ORF">EKG36_03320</name>
</gene>
<dbReference type="InterPro" id="IPR051012">
    <property type="entry name" value="CellSynth/LPSAsmb/PSIAsmb"/>
</dbReference>
<comment type="function">
    <text evidence="4">Modulates cellular lipopolysaccharide (LPS) levels by regulating LpxC, which is involved in lipid A biosynthesis. May act by modulating the proteolytic activity of FtsH towards LpxC. May also coordinate assembly of proteins involved in LPS synthesis at the plasma membrane.</text>
</comment>
<evidence type="ECO:0000313" key="6">
    <source>
        <dbReference type="EMBL" id="RTR06514.1"/>
    </source>
</evidence>
<dbReference type="OrthoDB" id="507476at2"/>
<proteinExistence type="inferred from homology"/>
<feature type="domain" description="LapB rubredoxin metal binding" evidence="5">
    <location>
        <begin position="360"/>
        <end position="386"/>
    </location>
</feature>
<evidence type="ECO:0000256" key="1">
    <source>
        <dbReference type="ARBA" id="ARBA00022723"/>
    </source>
</evidence>
<dbReference type="Gene3D" id="1.25.40.10">
    <property type="entry name" value="Tetratricopeptide repeat domain"/>
    <property type="match status" value="2"/>
</dbReference>
<keyword evidence="4" id="KW-0408">Iron</keyword>
<comment type="caution">
    <text evidence="6">The sequence shown here is derived from an EMBL/GenBank/DDBJ whole genome shotgun (WGS) entry which is preliminary data.</text>
</comment>
<feature type="binding site" evidence="4">
    <location>
        <position position="365"/>
    </location>
    <ligand>
        <name>Fe cation</name>
        <dbReference type="ChEBI" id="CHEBI:24875"/>
    </ligand>
</feature>